<organism evidence="2 3">
    <name type="scientific">Geodermatophilus nigrescens</name>
    <dbReference type="NCBI Taxonomy" id="1070870"/>
    <lineage>
        <taxon>Bacteria</taxon>
        <taxon>Bacillati</taxon>
        <taxon>Actinomycetota</taxon>
        <taxon>Actinomycetes</taxon>
        <taxon>Geodermatophilales</taxon>
        <taxon>Geodermatophilaceae</taxon>
        <taxon>Geodermatophilus</taxon>
    </lineage>
</organism>
<feature type="chain" id="PRO_5039017190" description="DNA-binding beta-propeller fold protein YncE" evidence="1">
    <location>
        <begin position="23"/>
        <end position="338"/>
    </location>
</feature>
<sequence>MRRSPALLVAAVLLTGCGGPVAADAAGSQGPDPIPLGDVAGADDGVLGVASLPDGRSVVLLAPPGGPLTLADVAADGTATAVPVPGLDAERPGLTRIAATGDGVVVVGTAAGRVALVAVGPQGAGEVQPVGTIGAADVAAVHVAGGTDSLHLALGGITGTARVVAVDPATGAVRGTATLPGTPRDLQPTGDGGAVVATEDGPAAAVTTVDAAAAVVGATPLGNGSAGPLTVAGGEVYATAGSRGELRITRGAEVVTTVDGDLPAAIAVDGSTATLVDTVSDAEVPRVLERTVDLASGEVTGEVELCDSGSVAGADLDDEGGGAVVADCRGEPTLWRLG</sequence>
<dbReference type="SUPFAM" id="SSF82171">
    <property type="entry name" value="DPP6 N-terminal domain-like"/>
    <property type="match status" value="1"/>
</dbReference>
<keyword evidence="1" id="KW-0732">Signal</keyword>
<dbReference type="OrthoDB" id="9790815at2"/>
<accession>A0A1M5JRQ3</accession>
<evidence type="ECO:0000313" key="3">
    <source>
        <dbReference type="Proteomes" id="UP000184471"/>
    </source>
</evidence>
<dbReference type="PROSITE" id="PS51257">
    <property type="entry name" value="PROKAR_LIPOPROTEIN"/>
    <property type="match status" value="1"/>
</dbReference>
<dbReference type="AlphaFoldDB" id="A0A1M5JRQ3"/>
<dbReference type="RefSeq" id="WP_073420488.1">
    <property type="nucleotide sequence ID" value="NZ_FQVX01000002.1"/>
</dbReference>
<dbReference type="EMBL" id="FQVX01000002">
    <property type="protein sequence ID" value="SHG43095.1"/>
    <property type="molecule type" value="Genomic_DNA"/>
</dbReference>
<dbReference type="STRING" id="1070870.SAMN05444351_2620"/>
<protein>
    <recommendedName>
        <fullName evidence="4">DNA-binding beta-propeller fold protein YncE</fullName>
    </recommendedName>
</protein>
<feature type="signal peptide" evidence="1">
    <location>
        <begin position="1"/>
        <end position="22"/>
    </location>
</feature>
<name>A0A1M5JRQ3_9ACTN</name>
<keyword evidence="3" id="KW-1185">Reference proteome</keyword>
<evidence type="ECO:0000256" key="1">
    <source>
        <dbReference type="SAM" id="SignalP"/>
    </source>
</evidence>
<proteinExistence type="predicted"/>
<evidence type="ECO:0000313" key="2">
    <source>
        <dbReference type="EMBL" id="SHG43095.1"/>
    </source>
</evidence>
<gene>
    <name evidence="2" type="ORF">SAMN05444351_2620</name>
</gene>
<dbReference type="Proteomes" id="UP000184471">
    <property type="component" value="Unassembled WGS sequence"/>
</dbReference>
<evidence type="ECO:0008006" key="4">
    <source>
        <dbReference type="Google" id="ProtNLM"/>
    </source>
</evidence>
<reference evidence="2 3" key="1">
    <citation type="submission" date="2016-11" db="EMBL/GenBank/DDBJ databases">
        <authorList>
            <person name="Jaros S."/>
            <person name="Januszkiewicz K."/>
            <person name="Wedrychowicz H."/>
        </authorList>
    </citation>
    <scope>NUCLEOTIDE SEQUENCE [LARGE SCALE GENOMIC DNA]</scope>
    <source>
        <strain evidence="2 3">DSM 45408</strain>
    </source>
</reference>